<accession>A0A5B0QFE4</accession>
<organism evidence="1 2">
    <name type="scientific">Puccinia graminis f. sp. tritici</name>
    <dbReference type="NCBI Taxonomy" id="56615"/>
    <lineage>
        <taxon>Eukaryota</taxon>
        <taxon>Fungi</taxon>
        <taxon>Dikarya</taxon>
        <taxon>Basidiomycota</taxon>
        <taxon>Pucciniomycotina</taxon>
        <taxon>Pucciniomycetes</taxon>
        <taxon>Pucciniales</taxon>
        <taxon>Pucciniaceae</taxon>
        <taxon>Puccinia</taxon>
    </lineage>
</organism>
<keyword evidence="2" id="KW-1185">Reference proteome</keyword>
<sequence>MEVSLYHLSIFFYAVYFSQAVHGTIFPFNLLSKSENVAHPVVGEKDGMTPVSQIFGKDYILNPEDQQNVERHISSIPQLRNSDRTMLSSTSDTGRFSEAQKELMGEEWRSLRDELKRFTGKNRLAIWTAKKSDFVLHLAQLNRLHGIMGEDLAILKSSESIREQDYEDMRQKIKQHIEALLSLLYQMSFHFEAISPELRLLDLQRLAFETLYYFYKHNLIGQPDLDFLFTRYLTVGDFAQYVFQSYKFGQQVNTKSLPISSKNALKYWYYFPFMDMLEGLGEEHKKKFSTEYNKFGFAYYETAPIEKQNKEMKEDLILFRVYLLDEVYYSMGQARRHHSVHIMNLVSPQIQDQSFEYLITMFTNFHTNHEHEKYYVELEHLFQLIENQKEYKPDRYSRFCGKVDRFEEKFGLMSSSSQIRADVEKLQIYLQKNFKGFAWPFPLSYAQRNIEISTKNIEELRVFAKHLKTVESEYLEKKQHISPDDPLYIYSQDKLITPKINDIKEIIINSSQYFENYLWKASVVSLLYPLDKIKKLFKQKVN</sequence>
<dbReference type="AlphaFoldDB" id="A0A5B0QFE4"/>
<dbReference type="Proteomes" id="UP000324748">
    <property type="component" value="Unassembled WGS sequence"/>
</dbReference>
<protein>
    <submittedName>
        <fullName evidence="1">Uncharacterized protein</fullName>
    </submittedName>
</protein>
<evidence type="ECO:0000313" key="2">
    <source>
        <dbReference type="Proteomes" id="UP000324748"/>
    </source>
</evidence>
<comment type="caution">
    <text evidence="1">The sequence shown here is derived from an EMBL/GenBank/DDBJ whole genome shotgun (WGS) entry which is preliminary data.</text>
</comment>
<evidence type="ECO:0000313" key="1">
    <source>
        <dbReference type="EMBL" id="KAA1111862.1"/>
    </source>
</evidence>
<name>A0A5B0QFE4_PUCGR</name>
<proteinExistence type="predicted"/>
<reference evidence="1 2" key="1">
    <citation type="submission" date="2019-05" db="EMBL/GenBank/DDBJ databases">
        <title>Emergence of the Ug99 lineage of the wheat stem rust pathogen through somatic hybridization.</title>
        <authorList>
            <person name="Li F."/>
            <person name="Upadhyaya N.M."/>
            <person name="Sperschneider J."/>
            <person name="Matny O."/>
            <person name="Nguyen-Phuc H."/>
            <person name="Mago R."/>
            <person name="Raley C."/>
            <person name="Miller M.E."/>
            <person name="Silverstein K.A.T."/>
            <person name="Henningsen E."/>
            <person name="Hirsch C.D."/>
            <person name="Visser B."/>
            <person name="Pretorius Z.A."/>
            <person name="Steffenson B.J."/>
            <person name="Schwessinger B."/>
            <person name="Dodds P.N."/>
            <person name="Figueroa M."/>
        </authorList>
    </citation>
    <scope>NUCLEOTIDE SEQUENCE [LARGE SCALE GENOMIC DNA]</scope>
    <source>
        <strain evidence="1">21-0</strain>
    </source>
</reference>
<dbReference type="EMBL" id="VSWC01000016">
    <property type="protein sequence ID" value="KAA1111862.1"/>
    <property type="molecule type" value="Genomic_DNA"/>
</dbReference>
<gene>
    <name evidence="1" type="ORF">PGT21_014026</name>
</gene>